<dbReference type="Pfam" id="PF05866">
    <property type="entry name" value="RusA"/>
    <property type="match status" value="1"/>
</dbReference>
<evidence type="ECO:0000313" key="2">
    <source>
        <dbReference type="Proteomes" id="UP001370100"/>
    </source>
</evidence>
<name>A0ABU8N164_9PSEU</name>
<dbReference type="RefSeq" id="WP_337712609.1">
    <property type="nucleotide sequence ID" value="NZ_JBBEGL010000002.1"/>
</dbReference>
<gene>
    <name evidence="1" type="ORF">WCD41_06630</name>
</gene>
<keyword evidence="2" id="KW-1185">Reference proteome</keyword>
<organism evidence="1 2">
    <name type="scientific">Actinomycetospora aeridis</name>
    <dbReference type="NCBI Taxonomy" id="3129231"/>
    <lineage>
        <taxon>Bacteria</taxon>
        <taxon>Bacillati</taxon>
        <taxon>Actinomycetota</taxon>
        <taxon>Actinomycetes</taxon>
        <taxon>Pseudonocardiales</taxon>
        <taxon>Pseudonocardiaceae</taxon>
        <taxon>Actinomycetospora</taxon>
    </lineage>
</organism>
<dbReference type="EMBL" id="JBBEGL010000002">
    <property type="protein sequence ID" value="MEJ2886121.1"/>
    <property type="molecule type" value="Genomic_DNA"/>
</dbReference>
<dbReference type="Gene3D" id="3.30.1330.70">
    <property type="entry name" value="Holliday junction resolvase RusA"/>
    <property type="match status" value="1"/>
</dbReference>
<reference evidence="1 2" key="1">
    <citation type="submission" date="2024-03" db="EMBL/GenBank/DDBJ databases">
        <title>Actinomycetospora sp. OC33-EN06, a novel actinomycete isolated from wild orchid (Aerides multiflora).</title>
        <authorList>
            <person name="Suriyachadkun C."/>
        </authorList>
    </citation>
    <scope>NUCLEOTIDE SEQUENCE [LARGE SCALE GENOMIC DNA]</scope>
    <source>
        <strain evidence="1 2">OC33-EN06</strain>
    </source>
</reference>
<accession>A0ABU8N164</accession>
<dbReference type="InterPro" id="IPR008822">
    <property type="entry name" value="Endonuclease_RusA-like"/>
</dbReference>
<dbReference type="InterPro" id="IPR036614">
    <property type="entry name" value="RusA-like_sf"/>
</dbReference>
<evidence type="ECO:0000313" key="1">
    <source>
        <dbReference type="EMBL" id="MEJ2886121.1"/>
    </source>
</evidence>
<sequence>MTTFEGRLRRETDEIEGYFRFEVPGEPMPKSRARYNGQGPKVRAYTPTAAAEAEQVIAWRYRAARGKAIVADDRSGFGLACTFYVEKRQRRDTDNLIKLVADALNGVVWADDSQVTEVSGRTVHGSDQPRTVVELYLTGDLPDYIRMVCEGCGSEYRSYASWERKRRYCSPTCRTEARRLAATRTCEGCGEPFRGRQQRGEPKRFCTRACYRRHTTVALVCVRCGGSYRKPQSLHRANQRTYCSAPCRIAAQRDQRKVGAQGQCDACGGPTTKKHYIRCQACKSARRPALVVETP</sequence>
<comment type="caution">
    <text evidence="1">The sequence shown here is derived from an EMBL/GenBank/DDBJ whole genome shotgun (WGS) entry which is preliminary data.</text>
</comment>
<proteinExistence type="predicted"/>
<dbReference type="SUPFAM" id="SSF103084">
    <property type="entry name" value="Holliday junction resolvase RusA"/>
    <property type="match status" value="1"/>
</dbReference>
<protein>
    <submittedName>
        <fullName evidence="1">RusA family crossover junction endodeoxyribonuclease</fullName>
    </submittedName>
</protein>
<dbReference type="Proteomes" id="UP001370100">
    <property type="component" value="Unassembled WGS sequence"/>
</dbReference>